<evidence type="ECO:0000256" key="10">
    <source>
        <dbReference type="ARBA" id="ARBA00023002"/>
    </source>
</evidence>
<dbReference type="Pfam" id="PF00067">
    <property type="entry name" value="p450"/>
    <property type="match status" value="1"/>
</dbReference>
<sequence length="492" mass="55221">MITAALFALISFLILVLAILRQGRPTGYPPGPGWWPFVGNGFMLRKLARKLNGQHLALSKLAKDYGTSLLGLKLGGEYVVVGFTPSVVKEIMSRDEFIGRPDSFFLRLRCFGNREGVTGCDGPNWQKQRAFVVRHLKVFGMGKTTMEGLIRDELADLIRLLKEEAKPVSVGEILAPAILSVIWGLVAGKRLQRTDQKLQRLLQLLNRRSRAFDIAGGYLNQFPWLRFVAPEKVGYTLLTTMNAELKQFLTEMVEEHKSSYKPDVTRDLIDAFLHEMYSGNDADVFTDSQLVVVLLDLFIAGSQTTSGTLDFAFLYMIKYPEIQEKVYDCLKDTVGMNSPPKLEDKPRLAYVEAVIAEVQRLCNVVPVAGPRRCLQETKLNGYIIPKNTTLLFSLLSLHMDEELFPDPQRFHPDRFLGPDGNFIRNNNFLPFGLGKRRCLGDILAKAFIFMVFAGIIQQFKVSTPKGDPEPTLTPLPGITLAPAKYAAQFTPR</sequence>
<keyword evidence="11 14" id="KW-0408">Iron</keyword>
<dbReference type="GO" id="GO:0006805">
    <property type="term" value="P:xenobiotic metabolic process"/>
    <property type="evidence" value="ECO:0007669"/>
    <property type="project" value="TreeGrafter"/>
</dbReference>
<dbReference type="PANTHER" id="PTHR24300:SF376">
    <property type="entry name" value="CYTOCHROME P450 15A1"/>
    <property type="match status" value="1"/>
</dbReference>
<keyword evidence="8" id="KW-0256">Endoplasmic reticulum</keyword>
<feature type="signal peptide" evidence="16">
    <location>
        <begin position="1"/>
        <end position="18"/>
    </location>
</feature>
<comment type="subcellular location">
    <subcellularLocation>
        <location evidence="4">Endoplasmic reticulum membrane</location>
        <topology evidence="4">Peripheral membrane protein</topology>
    </subcellularLocation>
    <subcellularLocation>
        <location evidence="3">Microsome membrane</location>
        <topology evidence="3">Peripheral membrane protein</topology>
    </subcellularLocation>
</comment>
<evidence type="ECO:0000256" key="6">
    <source>
        <dbReference type="ARBA" id="ARBA00022617"/>
    </source>
</evidence>
<keyword evidence="12 15" id="KW-0503">Monooxygenase</keyword>
<dbReference type="PRINTS" id="PR00385">
    <property type="entry name" value="P450"/>
</dbReference>
<dbReference type="PRINTS" id="PR00463">
    <property type="entry name" value="EP450I"/>
</dbReference>
<evidence type="ECO:0000256" key="5">
    <source>
        <dbReference type="ARBA" id="ARBA00010617"/>
    </source>
</evidence>
<evidence type="ECO:0000256" key="4">
    <source>
        <dbReference type="ARBA" id="ARBA00004406"/>
    </source>
</evidence>
<dbReference type="GO" id="GO:0016712">
    <property type="term" value="F:oxidoreductase activity, acting on paired donors, with incorporation or reduction of molecular oxygen, reduced flavin or flavoprotein as one donor, and incorporation of one atom of oxygen"/>
    <property type="evidence" value="ECO:0007669"/>
    <property type="project" value="TreeGrafter"/>
</dbReference>
<dbReference type="Gene3D" id="1.10.630.10">
    <property type="entry name" value="Cytochrome P450"/>
    <property type="match status" value="1"/>
</dbReference>
<dbReference type="AlphaFoldDB" id="A0AAW2ICF8"/>
<evidence type="ECO:0000256" key="2">
    <source>
        <dbReference type="ARBA" id="ARBA00003690"/>
    </source>
</evidence>
<dbReference type="GO" id="GO:0005506">
    <property type="term" value="F:iron ion binding"/>
    <property type="evidence" value="ECO:0007669"/>
    <property type="project" value="InterPro"/>
</dbReference>
<evidence type="ECO:0000256" key="8">
    <source>
        <dbReference type="ARBA" id="ARBA00022824"/>
    </source>
</evidence>
<evidence type="ECO:0000256" key="12">
    <source>
        <dbReference type="ARBA" id="ARBA00023033"/>
    </source>
</evidence>
<feature type="chain" id="PRO_5044477071" description="Cytochrome P450" evidence="16">
    <location>
        <begin position="19"/>
        <end position="492"/>
    </location>
</feature>
<feature type="binding site" description="axial binding residue" evidence="14">
    <location>
        <position position="438"/>
    </location>
    <ligand>
        <name>heme</name>
        <dbReference type="ChEBI" id="CHEBI:30413"/>
    </ligand>
    <ligandPart>
        <name>Fe</name>
        <dbReference type="ChEBI" id="CHEBI:18248"/>
    </ligandPart>
</feature>
<dbReference type="InterPro" id="IPR050182">
    <property type="entry name" value="Cytochrome_P450_fam2"/>
</dbReference>
<proteinExistence type="inferred from homology"/>
<evidence type="ECO:0000256" key="7">
    <source>
        <dbReference type="ARBA" id="ARBA00022723"/>
    </source>
</evidence>
<comment type="function">
    <text evidence="2">May be involved in the metabolism of insect hormones and in the breakdown of synthetic insecticides.</text>
</comment>
<comment type="caution">
    <text evidence="17">The sequence shown here is derived from an EMBL/GenBank/DDBJ whole genome shotgun (WGS) entry which is preliminary data.</text>
</comment>
<dbReference type="InterPro" id="IPR017972">
    <property type="entry name" value="Cyt_P450_CS"/>
</dbReference>
<dbReference type="PROSITE" id="PS00086">
    <property type="entry name" value="CYTOCHROME_P450"/>
    <property type="match status" value="1"/>
</dbReference>
<protein>
    <recommendedName>
        <fullName evidence="18">Cytochrome P450</fullName>
    </recommendedName>
</protein>
<evidence type="ECO:0000256" key="16">
    <source>
        <dbReference type="SAM" id="SignalP"/>
    </source>
</evidence>
<dbReference type="GO" id="GO:0020037">
    <property type="term" value="F:heme binding"/>
    <property type="evidence" value="ECO:0007669"/>
    <property type="project" value="InterPro"/>
</dbReference>
<reference evidence="17" key="1">
    <citation type="journal article" date="2024" name="Gigascience">
        <title>Chromosome-level genome of the poultry shaft louse Menopon gallinae provides insight into the host-switching and adaptive evolution of parasitic lice.</title>
        <authorList>
            <person name="Xu Y."/>
            <person name="Ma L."/>
            <person name="Liu S."/>
            <person name="Liang Y."/>
            <person name="Liu Q."/>
            <person name="He Z."/>
            <person name="Tian L."/>
            <person name="Duan Y."/>
            <person name="Cai W."/>
            <person name="Li H."/>
            <person name="Song F."/>
        </authorList>
    </citation>
    <scope>NUCLEOTIDE SEQUENCE</scope>
    <source>
        <strain evidence="17">Cailab_2023a</strain>
    </source>
</reference>
<keyword evidence="9" id="KW-0492">Microsome</keyword>
<evidence type="ECO:0000256" key="13">
    <source>
        <dbReference type="ARBA" id="ARBA00023136"/>
    </source>
</evidence>
<comment type="similarity">
    <text evidence="5 15">Belongs to the cytochrome P450 family.</text>
</comment>
<evidence type="ECO:0000256" key="9">
    <source>
        <dbReference type="ARBA" id="ARBA00022848"/>
    </source>
</evidence>
<dbReference type="GO" id="GO:0005789">
    <property type="term" value="C:endoplasmic reticulum membrane"/>
    <property type="evidence" value="ECO:0007669"/>
    <property type="project" value="UniProtKB-SubCell"/>
</dbReference>
<dbReference type="InterPro" id="IPR036396">
    <property type="entry name" value="Cyt_P450_sf"/>
</dbReference>
<dbReference type="PANTHER" id="PTHR24300">
    <property type="entry name" value="CYTOCHROME P450 508A4-RELATED"/>
    <property type="match status" value="1"/>
</dbReference>
<organism evidence="17">
    <name type="scientific">Menopon gallinae</name>
    <name type="common">poultry shaft louse</name>
    <dbReference type="NCBI Taxonomy" id="328185"/>
    <lineage>
        <taxon>Eukaryota</taxon>
        <taxon>Metazoa</taxon>
        <taxon>Ecdysozoa</taxon>
        <taxon>Arthropoda</taxon>
        <taxon>Hexapoda</taxon>
        <taxon>Insecta</taxon>
        <taxon>Pterygota</taxon>
        <taxon>Neoptera</taxon>
        <taxon>Paraneoptera</taxon>
        <taxon>Psocodea</taxon>
        <taxon>Troctomorpha</taxon>
        <taxon>Phthiraptera</taxon>
        <taxon>Amblycera</taxon>
        <taxon>Menoponidae</taxon>
        <taxon>Menopon</taxon>
    </lineage>
</organism>
<comment type="cofactor">
    <cofactor evidence="1 14">
        <name>heme</name>
        <dbReference type="ChEBI" id="CHEBI:30413"/>
    </cofactor>
</comment>
<evidence type="ECO:0000256" key="14">
    <source>
        <dbReference type="PIRSR" id="PIRSR602401-1"/>
    </source>
</evidence>
<dbReference type="EMBL" id="JARGDH010000001">
    <property type="protein sequence ID" value="KAL0279768.1"/>
    <property type="molecule type" value="Genomic_DNA"/>
</dbReference>
<evidence type="ECO:0000313" key="17">
    <source>
        <dbReference type="EMBL" id="KAL0279767.1"/>
    </source>
</evidence>
<evidence type="ECO:0000256" key="11">
    <source>
        <dbReference type="ARBA" id="ARBA00023004"/>
    </source>
</evidence>
<keyword evidence="10 15" id="KW-0560">Oxidoreductase</keyword>
<evidence type="ECO:0000256" key="15">
    <source>
        <dbReference type="RuleBase" id="RU000461"/>
    </source>
</evidence>
<keyword evidence="16" id="KW-0732">Signal</keyword>
<evidence type="ECO:0000256" key="3">
    <source>
        <dbReference type="ARBA" id="ARBA00004174"/>
    </source>
</evidence>
<accession>A0AAW2ICF8</accession>
<keyword evidence="7 14" id="KW-0479">Metal-binding</keyword>
<keyword evidence="6 14" id="KW-0349">Heme</keyword>
<dbReference type="FunFam" id="1.10.630.10:FF:000238">
    <property type="entry name" value="Cytochrome P450 2A6"/>
    <property type="match status" value="1"/>
</dbReference>
<name>A0AAW2ICF8_9NEOP</name>
<keyword evidence="13" id="KW-0472">Membrane</keyword>
<dbReference type="InterPro" id="IPR001128">
    <property type="entry name" value="Cyt_P450"/>
</dbReference>
<dbReference type="EMBL" id="JARGDH010000001">
    <property type="protein sequence ID" value="KAL0279767.1"/>
    <property type="molecule type" value="Genomic_DNA"/>
</dbReference>
<evidence type="ECO:0000256" key="1">
    <source>
        <dbReference type="ARBA" id="ARBA00001971"/>
    </source>
</evidence>
<evidence type="ECO:0008006" key="18">
    <source>
        <dbReference type="Google" id="ProtNLM"/>
    </source>
</evidence>
<dbReference type="GO" id="GO:0008395">
    <property type="term" value="F:steroid hydroxylase activity"/>
    <property type="evidence" value="ECO:0007669"/>
    <property type="project" value="TreeGrafter"/>
</dbReference>
<dbReference type="GO" id="GO:0006082">
    <property type="term" value="P:organic acid metabolic process"/>
    <property type="evidence" value="ECO:0007669"/>
    <property type="project" value="TreeGrafter"/>
</dbReference>
<dbReference type="SUPFAM" id="SSF48264">
    <property type="entry name" value="Cytochrome P450"/>
    <property type="match status" value="1"/>
</dbReference>
<gene>
    <name evidence="17" type="ORF">PYX00_001254</name>
</gene>
<dbReference type="InterPro" id="IPR002401">
    <property type="entry name" value="Cyt_P450_E_grp-I"/>
</dbReference>